<proteinExistence type="predicted"/>
<evidence type="ECO:0000256" key="1">
    <source>
        <dbReference type="ARBA" id="ARBA00004328"/>
    </source>
</evidence>
<comment type="caution">
    <text evidence="3">The sequence shown here is derived from an EMBL/GenBank/DDBJ whole genome shotgun (WGS) entry which is preliminary data.</text>
</comment>
<evidence type="ECO:0000313" key="3">
    <source>
        <dbReference type="EMBL" id="TCO22359.1"/>
    </source>
</evidence>
<dbReference type="OrthoDB" id="3233650at2"/>
<sequence length="274" mass="29186">MPTVLTTSAFDGQFPAEVYPVILNAIAGGNPFAQSLTRWDSGQTDSVFRTITGMSGAAWINEGDVKPTVEIQTEGVLVKAEELAGIPMLSDRMIRDSRTDIVSEVQRVMREFFARRLDDGLLHGDGAPPNPKGVFSVAPDAAAGESLWDAVTVAKGEIVAAGGTPTTLALDPVAVVQEEGRIDANGYPVYRDGLTRYNGLDVVAVPALAAGEAMVYDRSEVFWVVAEDFTITPSRDYAPAYERDSVALRTSGQFGVGVPNPTKAIRQVTVTPAP</sequence>
<dbReference type="InterPro" id="IPR054612">
    <property type="entry name" value="Phage_capsid-like_C"/>
</dbReference>
<dbReference type="SUPFAM" id="SSF56563">
    <property type="entry name" value="Major capsid protein gp5"/>
    <property type="match status" value="1"/>
</dbReference>
<dbReference type="Pfam" id="PF05065">
    <property type="entry name" value="Phage_capsid"/>
    <property type="match status" value="1"/>
</dbReference>
<gene>
    <name evidence="3" type="ORF">EV652_110345</name>
</gene>
<comment type="subcellular location">
    <subcellularLocation>
        <location evidence="1">Virion</location>
    </subcellularLocation>
</comment>
<reference evidence="3 4" key="1">
    <citation type="journal article" date="2015" name="Stand. Genomic Sci.">
        <title>Genomic Encyclopedia of Bacterial and Archaeal Type Strains, Phase III: the genomes of soil and plant-associated and newly described type strains.</title>
        <authorList>
            <person name="Whitman W.B."/>
            <person name="Woyke T."/>
            <person name="Klenk H.P."/>
            <person name="Zhou Y."/>
            <person name="Lilburn T.G."/>
            <person name="Beck B.J."/>
            <person name="De Vos P."/>
            <person name="Vandamme P."/>
            <person name="Eisen J.A."/>
            <person name="Garrity G."/>
            <person name="Hugenholtz P."/>
            <person name="Kyrpides N.C."/>
        </authorList>
    </citation>
    <scope>NUCLEOTIDE SEQUENCE [LARGE SCALE GENOMIC DNA]</scope>
    <source>
        <strain evidence="3 4">VKM Ac-2572</strain>
    </source>
</reference>
<name>A0A4R2H804_9ACTN</name>
<accession>A0A4R2H804</accession>
<dbReference type="RefSeq" id="WP_132212463.1">
    <property type="nucleotide sequence ID" value="NZ_SLWN01000010.1"/>
</dbReference>
<dbReference type="InterPro" id="IPR024455">
    <property type="entry name" value="Phage_capsid"/>
</dbReference>
<dbReference type="Proteomes" id="UP000294508">
    <property type="component" value="Unassembled WGS sequence"/>
</dbReference>
<dbReference type="Gene3D" id="3.30.2320.10">
    <property type="entry name" value="hypothetical protein PF0899 domain"/>
    <property type="match status" value="1"/>
</dbReference>
<dbReference type="Gene3D" id="3.30.2400.10">
    <property type="entry name" value="Major capsid protein gp5"/>
    <property type="match status" value="1"/>
</dbReference>
<protein>
    <submittedName>
        <fullName evidence="3">HK97 family phage major capsid protein</fullName>
    </submittedName>
</protein>
<evidence type="ECO:0000313" key="4">
    <source>
        <dbReference type="Proteomes" id="UP000294508"/>
    </source>
</evidence>
<keyword evidence="4" id="KW-1185">Reference proteome</keyword>
<dbReference type="AlphaFoldDB" id="A0A4R2H804"/>
<evidence type="ECO:0000259" key="2">
    <source>
        <dbReference type="Pfam" id="PF05065"/>
    </source>
</evidence>
<dbReference type="EMBL" id="SLWN01000010">
    <property type="protein sequence ID" value="TCO22359.1"/>
    <property type="molecule type" value="Genomic_DNA"/>
</dbReference>
<feature type="domain" description="Phage capsid-like C-terminal" evidence="2">
    <location>
        <begin position="15"/>
        <end position="265"/>
    </location>
</feature>
<organism evidence="3 4">
    <name type="scientific">Kribbella steppae</name>
    <dbReference type="NCBI Taxonomy" id="2512223"/>
    <lineage>
        <taxon>Bacteria</taxon>
        <taxon>Bacillati</taxon>
        <taxon>Actinomycetota</taxon>
        <taxon>Actinomycetes</taxon>
        <taxon>Propionibacteriales</taxon>
        <taxon>Kribbellaceae</taxon>
        <taxon>Kribbella</taxon>
    </lineage>
</organism>
<dbReference type="NCBIfam" id="TIGR01554">
    <property type="entry name" value="major_cap_HK97"/>
    <property type="match status" value="1"/>
</dbReference>